<protein>
    <submittedName>
        <fullName evidence="1">Uncharacterized protein</fullName>
    </submittedName>
</protein>
<accession>A0A1X7GXU8</accession>
<dbReference type="EMBL" id="LT840185">
    <property type="protein sequence ID" value="SMF76444.1"/>
    <property type="molecule type" value="Genomic_DNA"/>
</dbReference>
<organism evidence="1 2">
    <name type="scientific">Allosphingosinicella indica</name>
    <dbReference type="NCBI Taxonomy" id="941907"/>
    <lineage>
        <taxon>Bacteria</taxon>
        <taxon>Pseudomonadati</taxon>
        <taxon>Pseudomonadota</taxon>
        <taxon>Alphaproteobacteria</taxon>
        <taxon>Sphingomonadales</taxon>
        <taxon>Sphingomonadaceae</taxon>
        <taxon>Allosphingosinicella</taxon>
    </lineage>
</organism>
<dbReference type="AlphaFoldDB" id="A0A1X7GXU8"/>
<evidence type="ECO:0000313" key="2">
    <source>
        <dbReference type="Proteomes" id="UP000192934"/>
    </source>
</evidence>
<keyword evidence="2" id="KW-1185">Reference proteome</keyword>
<reference evidence="2" key="1">
    <citation type="submission" date="2017-04" db="EMBL/GenBank/DDBJ databases">
        <authorList>
            <person name="Varghese N."/>
            <person name="Submissions S."/>
        </authorList>
    </citation>
    <scope>NUCLEOTIDE SEQUENCE [LARGE SCALE GENOMIC DNA]</scope>
    <source>
        <strain evidence="2">Dd16</strain>
    </source>
</reference>
<dbReference type="Proteomes" id="UP000192934">
    <property type="component" value="Chromosome I"/>
</dbReference>
<gene>
    <name evidence="1" type="ORF">SAMN06295910_2456</name>
</gene>
<evidence type="ECO:0000313" key="1">
    <source>
        <dbReference type="EMBL" id="SMF76444.1"/>
    </source>
</evidence>
<proteinExistence type="predicted"/>
<name>A0A1X7GXU8_9SPHN</name>
<sequence>MGILLSGLLFSTLFAVALLMTAALLRQGANAILLALAGEWLPQRRVRIRRIQVSPRASRPAGLPLVSAQPLRAAA</sequence>